<dbReference type="Pfam" id="PF03998">
    <property type="entry name" value="Utp11"/>
    <property type="match status" value="1"/>
</dbReference>
<feature type="region of interest" description="Disordered" evidence="7">
    <location>
        <begin position="1"/>
        <end position="22"/>
    </location>
</feature>
<dbReference type="OrthoDB" id="29058at2759"/>
<dbReference type="InterPro" id="IPR007144">
    <property type="entry name" value="SSU_processome_Utp11"/>
</dbReference>
<dbReference type="STRING" id="1555241.A0A4P9X721"/>
<dbReference type="AlphaFoldDB" id="A0A4P9X721"/>
<dbReference type="PIRSF" id="PIRSF015952">
    <property type="entry name" value="U3snoRNP11"/>
    <property type="match status" value="1"/>
</dbReference>
<evidence type="ECO:0000256" key="4">
    <source>
        <dbReference type="ARBA" id="ARBA00022552"/>
    </source>
</evidence>
<reference evidence="9" key="1">
    <citation type="journal article" date="2018" name="Nat. Microbiol.">
        <title>Leveraging single-cell genomics to expand the fungal tree of life.</title>
        <authorList>
            <person name="Ahrendt S.R."/>
            <person name="Quandt C.A."/>
            <person name="Ciobanu D."/>
            <person name="Clum A."/>
            <person name="Salamov A."/>
            <person name="Andreopoulos B."/>
            <person name="Cheng J.F."/>
            <person name="Woyke T."/>
            <person name="Pelin A."/>
            <person name="Henrissat B."/>
            <person name="Reynolds N.K."/>
            <person name="Benny G.L."/>
            <person name="Smith M.E."/>
            <person name="James T.Y."/>
            <person name="Grigoriev I.V."/>
        </authorList>
    </citation>
    <scope>NUCLEOTIDE SEQUENCE [LARGE SCALE GENOMIC DNA]</scope>
    <source>
        <strain evidence="9">ATCC 52028</strain>
    </source>
</reference>
<evidence type="ECO:0000313" key="9">
    <source>
        <dbReference type="Proteomes" id="UP000274922"/>
    </source>
</evidence>
<evidence type="ECO:0000256" key="5">
    <source>
        <dbReference type="ARBA" id="ARBA00023242"/>
    </source>
</evidence>
<organism evidence="8 9">
    <name type="scientific">Caulochytrium protostelioides</name>
    <dbReference type="NCBI Taxonomy" id="1555241"/>
    <lineage>
        <taxon>Eukaryota</taxon>
        <taxon>Fungi</taxon>
        <taxon>Fungi incertae sedis</taxon>
        <taxon>Chytridiomycota</taxon>
        <taxon>Chytridiomycota incertae sedis</taxon>
        <taxon>Chytridiomycetes</taxon>
        <taxon>Caulochytriales</taxon>
        <taxon>Caulochytriaceae</taxon>
        <taxon>Caulochytrium</taxon>
    </lineage>
</organism>
<accession>A0A4P9X721</accession>
<protein>
    <recommendedName>
        <fullName evidence="6">U3 small nucleolar RNA-associated protein 11</fullName>
        <shortName evidence="6">U3 snoRNA-associated protein 11</shortName>
    </recommendedName>
</protein>
<evidence type="ECO:0000256" key="1">
    <source>
        <dbReference type="ARBA" id="ARBA00004099"/>
    </source>
</evidence>
<comment type="similarity">
    <text evidence="3 6">Belongs to the UTP11 family.</text>
</comment>
<evidence type="ECO:0000256" key="6">
    <source>
        <dbReference type="PIRNR" id="PIRNR015952"/>
    </source>
</evidence>
<feature type="region of interest" description="Disordered" evidence="7">
    <location>
        <begin position="229"/>
        <end position="255"/>
    </location>
</feature>
<dbReference type="PANTHER" id="PTHR12838">
    <property type="entry name" value="U3 SMALL NUCLEOLAR RNA-ASSOCIATED PROTEIN 11"/>
    <property type="match status" value="1"/>
</dbReference>
<evidence type="ECO:0000256" key="2">
    <source>
        <dbReference type="ARBA" id="ARBA00004604"/>
    </source>
</evidence>
<evidence type="ECO:0000256" key="7">
    <source>
        <dbReference type="SAM" id="MobiDB-lite"/>
    </source>
</evidence>
<dbReference type="EMBL" id="ML014189">
    <property type="protein sequence ID" value="RKP00998.1"/>
    <property type="molecule type" value="Genomic_DNA"/>
</dbReference>
<dbReference type="GO" id="GO:0006364">
    <property type="term" value="P:rRNA processing"/>
    <property type="evidence" value="ECO:0007669"/>
    <property type="project" value="UniProtKB-UniRule"/>
</dbReference>
<keyword evidence="4 6" id="KW-0698">rRNA processing</keyword>
<evidence type="ECO:0000313" key="8">
    <source>
        <dbReference type="EMBL" id="RKP00998.1"/>
    </source>
</evidence>
<dbReference type="Proteomes" id="UP000274922">
    <property type="component" value="Unassembled WGS sequence"/>
</dbReference>
<comment type="subunit">
    <text evidence="6">Component of the ribosomal small subunit (SSU) processome.</text>
</comment>
<keyword evidence="9" id="KW-1185">Reference proteome</keyword>
<evidence type="ECO:0000256" key="3">
    <source>
        <dbReference type="ARBA" id="ARBA00008105"/>
    </source>
</evidence>
<dbReference type="GO" id="GO:0032040">
    <property type="term" value="C:small-subunit processome"/>
    <property type="evidence" value="ECO:0007669"/>
    <property type="project" value="UniProtKB-UniRule"/>
</dbReference>
<gene>
    <name evidence="8" type="ORF">CXG81DRAFT_26302</name>
</gene>
<keyword evidence="5 6" id="KW-0539">Nucleus</keyword>
<name>A0A4P9X721_9FUNG</name>
<comment type="function">
    <text evidence="1 6">Involved in nucleolar processing of pre-18S ribosomal RNA.</text>
</comment>
<dbReference type="PANTHER" id="PTHR12838:SF0">
    <property type="entry name" value="U3 SMALL NUCLEOLAR RNA-ASSOCIATED PROTEIN 11-RELATED"/>
    <property type="match status" value="1"/>
</dbReference>
<sequence length="255" mass="29364">MGKHSGRDHKERAQPLARQHLGLLEKKKDYQLRAKDYRKKQARLKTMQEKARARNPDEFYHAMIKSGTDAKGRHVVQDRNKQFDATFLKLLKTQDQGYITMQKIMNEKKLERLRADTHIPLANQAHLETKGHTASPAKHTVFVDDEAAAASFDAAKHFNTHPSLLGRSWNRPTMDQLTQGDAATAALGAVPKALRHERAVHQREIVDRAYRVDRLARVEKEMTIQKHLMTKGPRKKAGKDDQGLDTYRWKPIRKK</sequence>
<proteinExistence type="inferred from homology"/>
<comment type="subcellular location">
    <subcellularLocation>
        <location evidence="2 6">Nucleus</location>
        <location evidence="2 6">Nucleolus</location>
    </subcellularLocation>
</comment>